<dbReference type="Gene3D" id="2.40.50.140">
    <property type="entry name" value="Nucleic acid-binding proteins"/>
    <property type="match status" value="1"/>
</dbReference>
<dbReference type="InterPro" id="IPR002810">
    <property type="entry name" value="NfeD-like_C"/>
</dbReference>
<organism evidence="2">
    <name type="scientific">marine metagenome</name>
    <dbReference type="NCBI Taxonomy" id="408172"/>
    <lineage>
        <taxon>unclassified sequences</taxon>
        <taxon>metagenomes</taxon>
        <taxon>ecological metagenomes</taxon>
    </lineage>
</organism>
<dbReference type="Pfam" id="PF01957">
    <property type="entry name" value="NfeD"/>
    <property type="match status" value="1"/>
</dbReference>
<accession>A0A382PV93</accession>
<proteinExistence type="predicted"/>
<name>A0A382PV93_9ZZZZ</name>
<sequence>RVGSVFFLGKEVSGKSNPSIATEEIIGKTGEASTPLNPSGYVRIEGRQYEAFSQDGYLRKGAGLEVTGMDNFRLLVRKKQ</sequence>
<dbReference type="EMBL" id="UINC01109751">
    <property type="protein sequence ID" value="SVC76777.1"/>
    <property type="molecule type" value="Genomic_DNA"/>
</dbReference>
<evidence type="ECO:0000259" key="1">
    <source>
        <dbReference type="Pfam" id="PF01957"/>
    </source>
</evidence>
<dbReference type="AlphaFoldDB" id="A0A382PV93"/>
<evidence type="ECO:0000313" key="2">
    <source>
        <dbReference type="EMBL" id="SVC76777.1"/>
    </source>
</evidence>
<dbReference type="InterPro" id="IPR012340">
    <property type="entry name" value="NA-bd_OB-fold"/>
</dbReference>
<reference evidence="2" key="1">
    <citation type="submission" date="2018-05" db="EMBL/GenBank/DDBJ databases">
        <authorList>
            <person name="Lanie J.A."/>
            <person name="Ng W.-L."/>
            <person name="Kazmierczak K.M."/>
            <person name="Andrzejewski T.M."/>
            <person name="Davidsen T.M."/>
            <person name="Wayne K.J."/>
            <person name="Tettelin H."/>
            <person name="Glass J.I."/>
            <person name="Rusch D."/>
            <person name="Podicherti R."/>
            <person name="Tsui H.-C.T."/>
            <person name="Winkler M.E."/>
        </authorList>
    </citation>
    <scope>NUCLEOTIDE SEQUENCE</scope>
</reference>
<feature type="non-terminal residue" evidence="2">
    <location>
        <position position="1"/>
    </location>
</feature>
<dbReference type="SUPFAM" id="SSF141322">
    <property type="entry name" value="NfeD domain-like"/>
    <property type="match status" value="1"/>
</dbReference>
<feature type="domain" description="NfeD-like C-terminal" evidence="1">
    <location>
        <begin position="23"/>
        <end position="78"/>
    </location>
</feature>
<protein>
    <recommendedName>
        <fullName evidence="1">NfeD-like C-terminal domain-containing protein</fullName>
    </recommendedName>
</protein>
<gene>
    <name evidence="2" type="ORF">METZ01_LOCUS329631</name>
</gene>